<organism evidence="1 2">
    <name type="scientific">Botrytis paeoniae</name>
    <dbReference type="NCBI Taxonomy" id="278948"/>
    <lineage>
        <taxon>Eukaryota</taxon>
        <taxon>Fungi</taxon>
        <taxon>Dikarya</taxon>
        <taxon>Ascomycota</taxon>
        <taxon>Pezizomycotina</taxon>
        <taxon>Leotiomycetes</taxon>
        <taxon>Helotiales</taxon>
        <taxon>Sclerotiniaceae</taxon>
        <taxon>Botrytis</taxon>
    </lineage>
</organism>
<evidence type="ECO:0000313" key="1">
    <source>
        <dbReference type="EMBL" id="TGO19354.1"/>
    </source>
</evidence>
<dbReference type="EMBL" id="PQXI01000342">
    <property type="protein sequence ID" value="TGO19354.1"/>
    <property type="molecule type" value="Genomic_DNA"/>
</dbReference>
<proteinExistence type="predicted"/>
<name>A0A4Z1F3U6_9HELO</name>
<reference evidence="1 2" key="1">
    <citation type="submission" date="2017-12" db="EMBL/GenBank/DDBJ databases">
        <title>Comparative genomics of Botrytis spp.</title>
        <authorList>
            <person name="Valero-Jimenez C.A."/>
            <person name="Tapia P."/>
            <person name="Veloso J."/>
            <person name="Silva-Moreno E."/>
            <person name="Staats M."/>
            <person name="Valdes J.H."/>
            <person name="Van Kan J.A.L."/>
        </authorList>
    </citation>
    <scope>NUCLEOTIDE SEQUENCE [LARGE SCALE GENOMIC DNA]</scope>
    <source>
        <strain evidence="1 2">Bp0003</strain>
    </source>
</reference>
<keyword evidence="2" id="KW-1185">Reference proteome</keyword>
<comment type="caution">
    <text evidence="1">The sequence shown here is derived from an EMBL/GenBank/DDBJ whole genome shotgun (WGS) entry which is preliminary data.</text>
</comment>
<gene>
    <name evidence="1" type="ORF">BPAE_0344g00100</name>
</gene>
<evidence type="ECO:0000313" key="2">
    <source>
        <dbReference type="Proteomes" id="UP000297910"/>
    </source>
</evidence>
<dbReference type="Proteomes" id="UP000297910">
    <property type="component" value="Unassembled WGS sequence"/>
</dbReference>
<accession>A0A4Z1F3U6</accession>
<protein>
    <submittedName>
        <fullName evidence="1">Uncharacterized protein</fullName>
    </submittedName>
</protein>
<sequence>MVKTDGSADIDEEETAWKIVLVPIIRSPPYHAESFRKELRNKCKIEHARWSREFDSDTAKRASDTMECLTDLWTFGDYVQITGLQVSPLMLWNILWTCCINWLHELTALVYQLINDDSKLRRWPVSSLVAAVDREMDYLIIHQGPNQSYIDMQKHHIAYSVGGDSRVDVVTMSNRAAMMRFYVEDPVMPEPIVEDG</sequence>
<dbReference type="AlphaFoldDB" id="A0A4Z1F3U6"/>